<name>A0AA85JS95_TRIRE</name>
<proteinExistence type="predicted"/>
<feature type="region of interest" description="Disordered" evidence="1">
    <location>
        <begin position="61"/>
        <end position="83"/>
    </location>
</feature>
<keyword evidence="2" id="KW-1185">Reference proteome</keyword>
<organism evidence="2 3">
    <name type="scientific">Trichobilharzia regenti</name>
    <name type="common">Nasal bird schistosome</name>
    <dbReference type="NCBI Taxonomy" id="157069"/>
    <lineage>
        <taxon>Eukaryota</taxon>
        <taxon>Metazoa</taxon>
        <taxon>Spiralia</taxon>
        <taxon>Lophotrochozoa</taxon>
        <taxon>Platyhelminthes</taxon>
        <taxon>Trematoda</taxon>
        <taxon>Digenea</taxon>
        <taxon>Strigeidida</taxon>
        <taxon>Schistosomatoidea</taxon>
        <taxon>Schistosomatidae</taxon>
        <taxon>Trichobilharzia</taxon>
    </lineage>
</organism>
<feature type="region of interest" description="Disordered" evidence="1">
    <location>
        <begin position="398"/>
        <end position="421"/>
    </location>
</feature>
<accession>A0AA85JS95</accession>
<feature type="compositionally biased region" description="Low complexity" evidence="1">
    <location>
        <begin position="61"/>
        <end position="79"/>
    </location>
</feature>
<reference evidence="3" key="2">
    <citation type="submission" date="2023-11" db="UniProtKB">
        <authorList>
            <consortium name="WormBaseParasite"/>
        </authorList>
    </citation>
    <scope>IDENTIFICATION</scope>
</reference>
<reference evidence="2" key="1">
    <citation type="submission" date="2022-06" db="EMBL/GenBank/DDBJ databases">
        <authorList>
            <person name="Berger JAMES D."/>
            <person name="Berger JAMES D."/>
        </authorList>
    </citation>
    <scope>NUCLEOTIDE SEQUENCE [LARGE SCALE GENOMIC DNA]</scope>
</reference>
<dbReference type="Proteomes" id="UP000050795">
    <property type="component" value="Unassembled WGS sequence"/>
</dbReference>
<evidence type="ECO:0000256" key="1">
    <source>
        <dbReference type="SAM" id="MobiDB-lite"/>
    </source>
</evidence>
<feature type="compositionally biased region" description="Low complexity" evidence="1">
    <location>
        <begin position="321"/>
        <end position="347"/>
    </location>
</feature>
<feature type="compositionally biased region" description="Polar residues" evidence="1">
    <location>
        <begin position="284"/>
        <end position="296"/>
    </location>
</feature>
<feature type="region of interest" description="Disordered" evidence="1">
    <location>
        <begin position="318"/>
        <end position="347"/>
    </location>
</feature>
<protein>
    <submittedName>
        <fullName evidence="3">Uncharacterized protein</fullName>
    </submittedName>
</protein>
<sequence>MMDRREYQLFLREPNLEFDIKVEIESNCGTNLDKYMLNKLNYYDYDRNTSFNQYKNPIRYPSKSSSPSFLSSSSPPSQSIQRMSPKPAVMLPYILPNLDTKLLTENPSRLLCLLEEMLLSRGLYMVPFQSPIHSYRIGKQLGGFNSNEMIAYRGGRRNDALYEDNDIAFLGSRSEDTRPMSNSPSPIYLPTTQSIRPLPTKIYLRDVSIQCDITQKYSMNNESQIQAKKNHSIDASVYCKPSDIVKKSDMQEVEIMTNMSAIKSPLRTKQKSVRIMVRPHSRSVKLQTPSSMASYKSENRSIKSPMCKNLCISVDKTHRQSVSSPHSTISSTLSPNNNNNHINATANYGSHSPFSPLGDAESVHSIETDSWVWPTTPSMKSDKNSSSQLLSNTLDNEIIEKDNSQKNNSSNSPDSITNRTFTQLPGISSTEYTATKFMLDGEIQIGLTIARYIEENLNIDETSSSSSYDWPEDNILQDLRKRRADCIEKMKLIMKQIHEREEELINNHSAYPE</sequence>
<evidence type="ECO:0000313" key="3">
    <source>
        <dbReference type="WBParaSite" id="TREG1_42190.7"/>
    </source>
</evidence>
<dbReference type="WBParaSite" id="TREG1_42190.7">
    <property type="protein sequence ID" value="TREG1_42190.7"/>
    <property type="gene ID" value="TREG1_42190"/>
</dbReference>
<evidence type="ECO:0000313" key="2">
    <source>
        <dbReference type="Proteomes" id="UP000050795"/>
    </source>
</evidence>
<dbReference type="AlphaFoldDB" id="A0AA85JS95"/>
<feature type="region of interest" description="Disordered" evidence="1">
    <location>
        <begin position="280"/>
        <end position="299"/>
    </location>
</feature>